<dbReference type="GO" id="GO:0070979">
    <property type="term" value="P:protein K11-linked ubiquitination"/>
    <property type="evidence" value="ECO:0007669"/>
    <property type="project" value="TreeGrafter"/>
</dbReference>
<dbReference type="InterPro" id="IPR024789">
    <property type="entry name" value="APC4"/>
</dbReference>
<dbReference type="GO" id="GO:0051301">
    <property type="term" value="P:cell division"/>
    <property type="evidence" value="ECO:0007669"/>
    <property type="project" value="UniProtKB-KW"/>
</dbReference>
<dbReference type="GO" id="GO:0031145">
    <property type="term" value="P:anaphase-promoting complex-dependent catabolic process"/>
    <property type="evidence" value="ECO:0007669"/>
    <property type="project" value="InterPro"/>
</dbReference>
<dbReference type="STRING" id="1194695.A0A5A7SWD2"/>
<organism evidence="6 7">
    <name type="scientific">Cucumis melo var. makuwa</name>
    <name type="common">Oriental melon</name>
    <dbReference type="NCBI Taxonomy" id="1194695"/>
    <lineage>
        <taxon>Eukaryota</taxon>
        <taxon>Viridiplantae</taxon>
        <taxon>Streptophyta</taxon>
        <taxon>Embryophyta</taxon>
        <taxon>Tracheophyta</taxon>
        <taxon>Spermatophyta</taxon>
        <taxon>Magnoliopsida</taxon>
        <taxon>eudicotyledons</taxon>
        <taxon>Gunneridae</taxon>
        <taxon>Pentapetalae</taxon>
        <taxon>rosids</taxon>
        <taxon>fabids</taxon>
        <taxon>Cucurbitales</taxon>
        <taxon>Cucurbitaceae</taxon>
        <taxon>Benincaseae</taxon>
        <taxon>Cucumis</taxon>
    </lineage>
</organism>
<evidence type="ECO:0000256" key="2">
    <source>
        <dbReference type="ARBA" id="ARBA00022776"/>
    </source>
</evidence>
<dbReference type="PANTHER" id="PTHR13260">
    <property type="entry name" value="ANAPHASE PROMOTING COMPLEX SUBUNIT 4 APC4"/>
    <property type="match status" value="1"/>
</dbReference>
<name>A0A5A7SWD2_CUCMM</name>
<proteinExistence type="predicted"/>
<protein>
    <submittedName>
        <fullName evidence="6">Anaphase-promoting complex subunit 4</fullName>
    </submittedName>
</protein>
<evidence type="ECO:0000256" key="5">
    <source>
        <dbReference type="SAM" id="MobiDB-lite"/>
    </source>
</evidence>
<evidence type="ECO:0000313" key="7">
    <source>
        <dbReference type="Proteomes" id="UP000321393"/>
    </source>
</evidence>
<dbReference type="EMBL" id="SSTE01020233">
    <property type="protein sequence ID" value="KAA0034918.1"/>
    <property type="molecule type" value="Genomic_DNA"/>
</dbReference>
<dbReference type="PANTHER" id="PTHR13260:SF0">
    <property type="entry name" value="ANAPHASE-PROMOTING COMPLEX SUBUNIT 4"/>
    <property type="match status" value="1"/>
</dbReference>
<evidence type="ECO:0000256" key="3">
    <source>
        <dbReference type="ARBA" id="ARBA00022786"/>
    </source>
</evidence>
<evidence type="ECO:0000313" key="6">
    <source>
        <dbReference type="EMBL" id="KAA0034918.1"/>
    </source>
</evidence>
<accession>A0A5A7SWD2</accession>
<gene>
    <name evidence="6" type="ORF">E6C27_scaffold103G00480</name>
</gene>
<dbReference type="GO" id="GO:0005680">
    <property type="term" value="C:anaphase-promoting complex"/>
    <property type="evidence" value="ECO:0007669"/>
    <property type="project" value="InterPro"/>
</dbReference>
<feature type="region of interest" description="Disordered" evidence="5">
    <location>
        <begin position="1"/>
        <end position="26"/>
    </location>
</feature>
<comment type="caution">
    <text evidence="6">The sequence shown here is derived from an EMBL/GenBank/DDBJ whole genome shotgun (WGS) entry which is preliminary data.</text>
</comment>
<dbReference type="GO" id="GO:0034399">
    <property type="term" value="C:nuclear periphery"/>
    <property type="evidence" value="ECO:0007669"/>
    <property type="project" value="TreeGrafter"/>
</dbReference>
<sequence length="162" mass="17653">MVTHGGDGRSTASHSGERRLTTTHDANGLATLERLHANGTPDGKVIAVGLEDGTILLHDVEDKNEILSTYEDRTRRIFPPAPTIPRMPGLVSGDTGCIDDSEDSFTELSNSSHQLFNILCSGDKEGSICFSIFGVFPIGKIVLNWFFARFISIVLEYIDSLV</sequence>
<keyword evidence="4" id="KW-0131">Cell cycle</keyword>
<dbReference type="Proteomes" id="UP000321393">
    <property type="component" value="Unassembled WGS sequence"/>
</dbReference>
<evidence type="ECO:0000256" key="1">
    <source>
        <dbReference type="ARBA" id="ARBA00022618"/>
    </source>
</evidence>
<evidence type="ECO:0000256" key="4">
    <source>
        <dbReference type="ARBA" id="ARBA00023306"/>
    </source>
</evidence>
<keyword evidence="3" id="KW-0833">Ubl conjugation pathway</keyword>
<reference evidence="6 7" key="1">
    <citation type="submission" date="2019-08" db="EMBL/GenBank/DDBJ databases">
        <title>Draft genome sequences of two oriental melons (Cucumis melo L. var makuwa).</title>
        <authorList>
            <person name="Kwon S.-Y."/>
        </authorList>
    </citation>
    <scope>NUCLEOTIDE SEQUENCE [LARGE SCALE GENOMIC DNA]</scope>
    <source>
        <strain evidence="7">cv. SW 3</strain>
        <tissue evidence="6">Leaf</tissue>
    </source>
</reference>
<keyword evidence="1" id="KW-0132">Cell division</keyword>
<dbReference type="SUPFAM" id="SSF117289">
    <property type="entry name" value="Nucleoporin domain"/>
    <property type="match status" value="1"/>
</dbReference>
<dbReference type="AlphaFoldDB" id="A0A5A7SWD2"/>
<dbReference type="OrthoDB" id="1731732at2759"/>
<keyword evidence="2" id="KW-0498">Mitosis</keyword>